<dbReference type="InterPro" id="IPR029062">
    <property type="entry name" value="Class_I_gatase-like"/>
</dbReference>
<protein>
    <submittedName>
        <fullName evidence="3">Glutamine amidotransferase</fullName>
    </submittedName>
</protein>
<dbReference type="Pfam" id="PF07090">
    <property type="entry name" value="GATase1_like"/>
    <property type="match status" value="1"/>
</dbReference>
<keyword evidence="3" id="KW-0315">Glutamine amidotransferase</keyword>
<dbReference type="Gene3D" id="2.60.40.10">
    <property type="entry name" value="Immunoglobulins"/>
    <property type="match status" value="1"/>
</dbReference>
<dbReference type="AlphaFoldDB" id="A0A9X2JFD0"/>
<evidence type="ECO:0000313" key="4">
    <source>
        <dbReference type="Proteomes" id="UP001155241"/>
    </source>
</evidence>
<keyword evidence="4" id="KW-1185">Reference proteome</keyword>
<accession>A0A9X2JFD0</accession>
<dbReference type="PANTHER" id="PTHR37947:SF1">
    <property type="entry name" value="BLL2462 PROTEIN"/>
    <property type="match status" value="1"/>
</dbReference>
<gene>
    <name evidence="3" type="ORF">NG895_04630</name>
</gene>
<reference evidence="3" key="1">
    <citation type="submission" date="2022-06" db="EMBL/GenBank/DDBJ databases">
        <title>Aeoliella straminimaris, a novel planctomycete from sediments.</title>
        <authorList>
            <person name="Vitorino I.R."/>
            <person name="Lage O.M."/>
        </authorList>
    </citation>
    <scope>NUCLEOTIDE SEQUENCE</scope>
    <source>
        <strain evidence="3">ICT_H6.2</strain>
    </source>
</reference>
<dbReference type="InterPro" id="IPR010768">
    <property type="entry name" value="GATase1-like"/>
</dbReference>
<evidence type="ECO:0000259" key="2">
    <source>
        <dbReference type="Pfam" id="PF07090"/>
    </source>
</evidence>
<evidence type="ECO:0000256" key="1">
    <source>
        <dbReference type="SAM" id="Phobius"/>
    </source>
</evidence>
<keyword evidence="1" id="KW-0812">Transmembrane</keyword>
<name>A0A9X2JFD0_9BACT</name>
<feature type="transmembrane region" description="Helical" evidence="1">
    <location>
        <begin position="12"/>
        <end position="31"/>
    </location>
</feature>
<keyword evidence="1" id="KW-0472">Membrane</keyword>
<keyword evidence="1" id="KW-1133">Transmembrane helix</keyword>
<dbReference type="Proteomes" id="UP001155241">
    <property type="component" value="Unassembled WGS sequence"/>
</dbReference>
<proteinExistence type="predicted"/>
<dbReference type="RefSeq" id="WP_252851281.1">
    <property type="nucleotide sequence ID" value="NZ_JAMXLR010000020.1"/>
</dbReference>
<feature type="domain" description="Putative glutamine amidotransferase" evidence="2">
    <location>
        <begin position="394"/>
        <end position="590"/>
    </location>
</feature>
<dbReference type="InterPro" id="IPR013783">
    <property type="entry name" value="Ig-like_fold"/>
</dbReference>
<evidence type="ECO:0000313" key="3">
    <source>
        <dbReference type="EMBL" id="MCO6043182.1"/>
    </source>
</evidence>
<sequence>MTEWGLWGAPEWAGPALALFAVGLAALLWSYWRAPASRGWSTVGAVLKVVGLAALALCLVEPLTSGVRPRPGANMFAVAVDNSQSMQIRDTRGGQTRGEKLQQMLLAETRWQTQLDRNFDLRRFAFDRRMQDVKDFATLDFAGEATGIVSAISELERRFRGLPIGGVLLLTDGNATDMNYDLLDWAGIPPIFPVLIGTDDVLPDVSVERISVRQTNFETAPVTIHADIRSIGAGDREVEVTLYDEKSQELESQTVQVPAESEVATARFQVRPEHAGVNVFRVTAAGGTEEAVEANNTRGVVVDNGKGPFRVLYVSGRPNWDFKFLRRALADDDQLELVGLIRIATREPKFTFRRRGEGSGNQLFEGFNRDDEDTAERYDEPVLTRLGTEDEEELRDGFPQSADELYKYDAIVLDDVEAEFFSQDQLALIEGFVSRRGGGLLMAGGVESFAEGGYRLTPVGDLLPVYLDSDPADQLAASDSELRLVLTREGWLQDWVRLRKSENEEQQRLASMPDFQAMNAVGNLKPGAMELAQVANPSGTTYPALVAQRFGRGRSAALLIADSWRWGLRRGEVANDDLEKSWRQTIRWLVADVPRRVEVETHAAVDSQTTANARTLKIRVHDAEYLPLENASLKITVRGPDSKQVEIAAEADDSEAGLYVAHHHSRTPGPHRVQVTALAPDGSPVGECETGWVAEPLADEFRQLRVNRTLLDEIASQTGGQVLELGELNTFVSGLDRREMPVTETWINPLWHHPAFFTFAIACLIGEWGLRRWKGLA</sequence>
<dbReference type="EMBL" id="JAMXLR010000020">
    <property type="protein sequence ID" value="MCO6043182.1"/>
    <property type="molecule type" value="Genomic_DNA"/>
</dbReference>
<dbReference type="PANTHER" id="PTHR37947">
    <property type="entry name" value="BLL2462 PROTEIN"/>
    <property type="match status" value="1"/>
</dbReference>
<dbReference type="SUPFAM" id="SSF52317">
    <property type="entry name" value="Class I glutamine amidotransferase-like"/>
    <property type="match status" value="1"/>
</dbReference>
<dbReference type="Gene3D" id="3.40.50.880">
    <property type="match status" value="1"/>
</dbReference>
<comment type="caution">
    <text evidence="3">The sequence shown here is derived from an EMBL/GenBank/DDBJ whole genome shotgun (WGS) entry which is preliminary data.</text>
</comment>
<organism evidence="3 4">
    <name type="scientific">Aeoliella straminimaris</name>
    <dbReference type="NCBI Taxonomy" id="2954799"/>
    <lineage>
        <taxon>Bacteria</taxon>
        <taxon>Pseudomonadati</taxon>
        <taxon>Planctomycetota</taxon>
        <taxon>Planctomycetia</taxon>
        <taxon>Pirellulales</taxon>
        <taxon>Lacipirellulaceae</taxon>
        <taxon>Aeoliella</taxon>
    </lineage>
</organism>
<feature type="transmembrane region" description="Helical" evidence="1">
    <location>
        <begin position="43"/>
        <end position="63"/>
    </location>
</feature>